<dbReference type="EMBL" id="AVOT02003864">
    <property type="protein sequence ID" value="MBW0474811.1"/>
    <property type="molecule type" value="Genomic_DNA"/>
</dbReference>
<evidence type="ECO:0000313" key="2">
    <source>
        <dbReference type="Proteomes" id="UP000765509"/>
    </source>
</evidence>
<dbReference type="Proteomes" id="UP000765509">
    <property type="component" value="Unassembled WGS sequence"/>
</dbReference>
<dbReference type="AlphaFoldDB" id="A0A9Q3BY97"/>
<reference evidence="1" key="1">
    <citation type="submission" date="2021-03" db="EMBL/GenBank/DDBJ databases">
        <title>Draft genome sequence of rust myrtle Austropuccinia psidii MF-1, a brazilian biotype.</title>
        <authorList>
            <person name="Quecine M.C."/>
            <person name="Pachon D.M.R."/>
            <person name="Bonatelli M.L."/>
            <person name="Correr F.H."/>
            <person name="Franceschini L.M."/>
            <person name="Leite T.F."/>
            <person name="Margarido G.R.A."/>
            <person name="Almeida C.A."/>
            <person name="Ferrarezi J.A."/>
            <person name="Labate C.A."/>
        </authorList>
    </citation>
    <scope>NUCLEOTIDE SEQUENCE</scope>
    <source>
        <strain evidence="1">MF-1</strain>
    </source>
</reference>
<proteinExistence type="predicted"/>
<gene>
    <name evidence="1" type="ORF">O181_014526</name>
</gene>
<name>A0A9Q3BY97_9BASI</name>
<keyword evidence="2" id="KW-1185">Reference proteome</keyword>
<dbReference type="OrthoDB" id="2447315at2759"/>
<accession>A0A9Q3BY97</accession>
<protein>
    <submittedName>
        <fullName evidence="1">Uncharacterized protein</fullName>
    </submittedName>
</protein>
<evidence type="ECO:0000313" key="1">
    <source>
        <dbReference type="EMBL" id="MBW0474811.1"/>
    </source>
</evidence>
<comment type="caution">
    <text evidence="1">The sequence shown here is derived from an EMBL/GenBank/DDBJ whole genome shotgun (WGS) entry which is preliminary data.</text>
</comment>
<sequence length="154" mass="18124">MQQKKVLQDSQGARLQRRGPSVCVYLEFKQPQKPKENERLIFGTIHYNQIDRKDAAEIRPTEEFSSKHAAFLVILVKPYHQTGENKFPSRNKIHTAQDIVEVGDFPGSVKRIMKVRNIRLNCKDNRNYLVRFKKQTADKLKGRQRIPYQIVRFT</sequence>
<organism evidence="1 2">
    <name type="scientific">Austropuccinia psidii MF-1</name>
    <dbReference type="NCBI Taxonomy" id="1389203"/>
    <lineage>
        <taxon>Eukaryota</taxon>
        <taxon>Fungi</taxon>
        <taxon>Dikarya</taxon>
        <taxon>Basidiomycota</taxon>
        <taxon>Pucciniomycotina</taxon>
        <taxon>Pucciniomycetes</taxon>
        <taxon>Pucciniales</taxon>
        <taxon>Sphaerophragmiaceae</taxon>
        <taxon>Austropuccinia</taxon>
    </lineage>
</organism>